<dbReference type="Proteomes" id="UP001153148">
    <property type="component" value="Unassembled WGS sequence"/>
</dbReference>
<feature type="region of interest" description="Disordered" evidence="1">
    <location>
        <begin position="113"/>
        <end position="140"/>
    </location>
</feature>
<evidence type="ECO:0000313" key="2">
    <source>
        <dbReference type="EMBL" id="CAG2055155.1"/>
    </source>
</evidence>
<evidence type="ECO:0000256" key="1">
    <source>
        <dbReference type="SAM" id="MobiDB-lite"/>
    </source>
</evidence>
<gene>
    <name evidence="2" type="ORF">TPAB3V08_LOCUS2164</name>
</gene>
<comment type="caution">
    <text evidence="2">The sequence shown here is derived from an EMBL/GenBank/DDBJ whole genome shotgun (WGS) entry which is preliminary data.</text>
</comment>
<proteinExistence type="predicted"/>
<protein>
    <submittedName>
        <fullName evidence="2">Uncharacterized protein</fullName>
    </submittedName>
</protein>
<organism evidence="2 3">
    <name type="scientific">Timema podura</name>
    <name type="common">Walking stick</name>
    <dbReference type="NCBI Taxonomy" id="61482"/>
    <lineage>
        <taxon>Eukaryota</taxon>
        <taxon>Metazoa</taxon>
        <taxon>Ecdysozoa</taxon>
        <taxon>Arthropoda</taxon>
        <taxon>Hexapoda</taxon>
        <taxon>Insecta</taxon>
        <taxon>Pterygota</taxon>
        <taxon>Neoptera</taxon>
        <taxon>Polyneoptera</taxon>
        <taxon>Phasmatodea</taxon>
        <taxon>Timematodea</taxon>
        <taxon>Timematoidea</taxon>
        <taxon>Timematidae</taxon>
        <taxon>Timema</taxon>
    </lineage>
</organism>
<feature type="compositionally biased region" description="Basic residues" evidence="1">
    <location>
        <begin position="124"/>
        <end position="135"/>
    </location>
</feature>
<accession>A0ABN7NH00</accession>
<name>A0ABN7NH00_TIMPD</name>
<dbReference type="EMBL" id="CAJPIN010002150">
    <property type="protein sequence ID" value="CAG2055155.1"/>
    <property type="molecule type" value="Genomic_DNA"/>
</dbReference>
<keyword evidence="3" id="KW-1185">Reference proteome</keyword>
<sequence>MLHSSPKLGMLNLFQEHAKLCECVRTAHTPERTGSLNGDRGKVTPRLIVVQYLLLSGSNHPVPPSPPAPHILEIKHTKITILFNPLRRAGLRGEHLHLNTIRGDIRRMQLSQLPPSALHESSSRRRSGPHPRSLRHASPTALFDNGKLLTSSNIKLHRQLPAWSSPHVYVLKLSALRRVLPCVVCEQDGASLGNLGQAADTRPQARLEDHLGTKKTHTRTCMLVNHVP</sequence>
<reference evidence="2" key="1">
    <citation type="submission" date="2021-03" db="EMBL/GenBank/DDBJ databases">
        <authorList>
            <person name="Tran Van P."/>
        </authorList>
    </citation>
    <scope>NUCLEOTIDE SEQUENCE</scope>
</reference>
<evidence type="ECO:0000313" key="3">
    <source>
        <dbReference type="Proteomes" id="UP001153148"/>
    </source>
</evidence>